<dbReference type="Gene3D" id="2.40.50.140">
    <property type="entry name" value="Nucleic acid-binding proteins"/>
    <property type="match status" value="1"/>
</dbReference>
<dbReference type="Gene3D" id="3.40.50.620">
    <property type="entry name" value="HUPs"/>
    <property type="match status" value="1"/>
</dbReference>
<keyword evidence="5 12" id="KW-0067">ATP-binding</keyword>
<dbReference type="PROSITE" id="PS50886">
    <property type="entry name" value="TRBD"/>
    <property type="match status" value="1"/>
</dbReference>
<evidence type="ECO:0000313" key="14">
    <source>
        <dbReference type="EMBL" id="JAG09153.1"/>
    </source>
</evidence>
<dbReference type="EC" id="6.1.1.1" evidence="1"/>
<dbReference type="InterPro" id="IPR002547">
    <property type="entry name" value="tRNA-bd_dom"/>
</dbReference>
<evidence type="ECO:0000256" key="5">
    <source>
        <dbReference type="ARBA" id="ARBA00022840"/>
    </source>
</evidence>
<dbReference type="InterPro" id="IPR014729">
    <property type="entry name" value="Rossmann-like_a/b/a_fold"/>
</dbReference>
<dbReference type="EMBL" id="GBHO01034451">
    <property type="protein sequence ID" value="JAG09153.1"/>
    <property type="molecule type" value="Transcribed_RNA"/>
</dbReference>
<evidence type="ECO:0000256" key="7">
    <source>
        <dbReference type="ARBA" id="ARBA00022917"/>
    </source>
</evidence>
<dbReference type="GO" id="GO:0000049">
    <property type="term" value="F:tRNA binding"/>
    <property type="evidence" value="ECO:0007669"/>
    <property type="project" value="UniProtKB-UniRule"/>
</dbReference>
<evidence type="ECO:0000259" key="13">
    <source>
        <dbReference type="PROSITE" id="PS50886"/>
    </source>
</evidence>
<dbReference type="Gene3D" id="1.10.240.10">
    <property type="entry name" value="Tyrosyl-Transfer RNA Synthetase"/>
    <property type="match status" value="1"/>
</dbReference>
<evidence type="ECO:0000256" key="6">
    <source>
        <dbReference type="ARBA" id="ARBA00022884"/>
    </source>
</evidence>
<proteinExistence type="inferred from homology"/>
<dbReference type="Pfam" id="PF00579">
    <property type="entry name" value="tRNA-synt_1b"/>
    <property type="match status" value="1"/>
</dbReference>
<feature type="domain" description="TRNA-binding" evidence="13">
    <location>
        <begin position="237"/>
        <end position="272"/>
    </location>
</feature>
<dbReference type="SUPFAM" id="SSF52374">
    <property type="entry name" value="Nucleotidylyl transferase"/>
    <property type="match status" value="1"/>
</dbReference>
<dbReference type="SUPFAM" id="SSF50249">
    <property type="entry name" value="Nucleic acid-binding proteins"/>
    <property type="match status" value="1"/>
</dbReference>
<organism evidence="14">
    <name type="scientific">Lygus hesperus</name>
    <name type="common">Western plant bug</name>
    <dbReference type="NCBI Taxonomy" id="30085"/>
    <lineage>
        <taxon>Eukaryota</taxon>
        <taxon>Metazoa</taxon>
        <taxon>Ecdysozoa</taxon>
        <taxon>Arthropoda</taxon>
        <taxon>Hexapoda</taxon>
        <taxon>Insecta</taxon>
        <taxon>Pterygota</taxon>
        <taxon>Neoptera</taxon>
        <taxon>Paraneoptera</taxon>
        <taxon>Hemiptera</taxon>
        <taxon>Heteroptera</taxon>
        <taxon>Panheteroptera</taxon>
        <taxon>Cimicomorpha</taxon>
        <taxon>Miridae</taxon>
        <taxon>Mirini</taxon>
        <taxon>Lygus</taxon>
    </lineage>
</organism>
<keyword evidence="6 11" id="KW-0694">RNA-binding</keyword>
<evidence type="ECO:0000256" key="2">
    <source>
        <dbReference type="ARBA" id="ARBA00022555"/>
    </source>
</evidence>
<dbReference type="PANTHER" id="PTHR46264">
    <property type="entry name" value="TYROSINE-TRNA LIGASE"/>
    <property type="match status" value="1"/>
</dbReference>
<reference evidence="16" key="3">
    <citation type="journal article" date="2016" name="Gigascience">
        <title>De novo construction of an expanded transcriptome assembly for the western tarnished plant bug, Lygus hesperus.</title>
        <authorList>
            <person name="Tassone E.E."/>
            <person name="Geib S.M."/>
            <person name="Hall B."/>
            <person name="Fabrick J.A."/>
            <person name="Brent C.S."/>
            <person name="Hull J.J."/>
        </authorList>
    </citation>
    <scope>NUCLEOTIDE SEQUENCE</scope>
</reference>
<evidence type="ECO:0000313" key="15">
    <source>
        <dbReference type="EMBL" id="JAG09154.1"/>
    </source>
</evidence>
<dbReference type="GO" id="GO:0004831">
    <property type="term" value="F:tyrosine-tRNA ligase activity"/>
    <property type="evidence" value="ECO:0007669"/>
    <property type="project" value="UniProtKB-EC"/>
</dbReference>
<evidence type="ECO:0000256" key="1">
    <source>
        <dbReference type="ARBA" id="ARBA00013160"/>
    </source>
</evidence>
<accession>A0A0A9WRR6</accession>
<keyword evidence="4 12" id="KW-0547">Nucleotide-binding</keyword>
<evidence type="ECO:0000256" key="8">
    <source>
        <dbReference type="ARBA" id="ARBA00023146"/>
    </source>
</evidence>
<dbReference type="GO" id="GO:0006437">
    <property type="term" value="P:tyrosyl-tRNA aminoacylation"/>
    <property type="evidence" value="ECO:0007669"/>
    <property type="project" value="TreeGrafter"/>
</dbReference>
<protein>
    <recommendedName>
        <fullName evidence="1">tyrosine--tRNA ligase</fullName>
        <ecNumber evidence="1">6.1.1.1</ecNumber>
    </recommendedName>
    <alternativeName>
        <fullName evidence="9">Tyrosyl-tRNA synthetase</fullName>
    </alternativeName>
</protein>
<comment type="similarity">
    <text evidence="12">Belongs to the class-I aminoacyl-tRNA synthetase family.</text>
</comment>
<dbReference type="PANTHER" id="PTHR46264:SF4">
    <property type="entry name" value="TYROSINE--TRNA LIGASE, CYTOPLASMIC"/>
    <property type="match status" value="1"/>
</dbReference>
<dbReference type="EMBL" id="GDHC01012192">
    <property type="protein sequence ID" value="JAQ06437.1"/>
    <property type="molecule type" value="Transcribed_RNA"/>
</dbReference>
<dbReference type="InterPro" id="IPR050489">
    <property type="entry name" value="Tyr-tRNA_synthase"/>
</dbReference>
<sequence length="272" mass="29861">MLYPLLQALDEEYLHCDVQFGGVDQRKIFTYAETYLPKLNYRKRVHLMNPMIPSFAGSRGNKMSSSELDSKIDFLESSESVTSKVLRAYAPPGDVDGNGLLAFTRYVIFPLLLHIQPDNPVLCIGREERFGGPITFASYEELEQAYKQQHLYPLDLKNTVACIINQILDKVRADFSTPQAQALLQAAYPYGDGTFEAAAPVVPEQSSHDNCKATGDAGGDTVDTTTTVPAAPPSNSDIYKLDICVGECVEVVDHPQADSLYVCQVDIGTGTP</sequence>
<evidence type="ECO:0000256" key="3">
    <source>
        <dbReference type="ARBA" id="ARBA00022598"/>
    </source>
</evidence>
<evidence type="ECO:0000256" key="9">
    <source>
        <dbReference type="ARBA" id="ARBA00033323"/>
    </source>
</evidence>
<dbReference type="InterPro" id="IPR012340">
    <property type="entry name" value="NA-bd_OB-fold"/>
</dbReference>
<gene>
    <name evidence="14" type="primary">YARS_1</name>
    <name evidence="15" type="synonym">YARS_0</name>
    <name evidence="15" type="ORF">CM83_13901</name>
    <name evidence="14" type="ORF">CM83_13903</name>
    <name evidence="16" type="ORF">g.22226</name>
    <name evidence="17" type="ORF">g.22228</name>
</gene>
<keyword evidence="3 12" id="KW-0436">Ligase</keyword>
<reference evidence="14" key="1">
    <citation type="journal article" date="2014" name="PLoS ONE">
        <title>Transcriptome-Based Identification of ABC Transporters in the Western Tarnished Plant Bug Lygus hesperus.</title>
        <authorList>
            <person name="Hull J.J."/>
            <person name="Chaney K."/>
            <person name="Geib S.M."/>
            <person name="Fabrick J.A."/>
            <person name="Brent C.S."/>
            <person name="Walsh D."/>
            <person name="Lavine L.C."/>
        </authorList>
    </citation>
    <scope>NUCLEOTIDE SEQUENCE</scope>
</reference>
<dbReference type="EMBL" id="GDHC01011234">
    <property type="protein sequence ID" value="JAQ07395.1"/>
    <property type="molecule type" value="Transcribed_RNA"/>
</dbReference>
<evidence type="ECO:0000256" key="4">
    <source>
        <dbReference type="ARBA" id="ARBA00022741"/>
    </source>
</evidence>
<dbReference type="GO" id="GO:0005524">
    <property type="term" value="F:ATP binding"/>
    <property type="evidence" value="ECO:0007669"/>
    <property type="project" value="UniProtKB-KW"/>
</dbReference>
<comment type="catalytic activity">
    <reaction evidence="10">
        <text>tRNA(Tyr) + L-tyrosine + ATP = L-tyrosyl-tRNA(Tyr) + AMP + diphosphate + H(+)</text>
        <dbReference type="Rhea" id="RHEA:10220"/>
        <dbReference type="Rhea" id="RHEA-COMP:9706"/>
        <dbReference type="Rhea" id="RHEA-COMP:9707"/>
        <dbReference type="ChEBI" id="CHEBI:15378"/>
        <dbReference type="ChEBI" id="CHEBI:30616"/>
        <dbReference type="ChEBI" id="CHEBI:33019"/>
        <dbReference type="ChEBI" id="CHEBI:58315"/>
        <dbReference type="ChEBI" id="CHEBI:78442"/>
        <dbReference type="ChEBI" id="CHEBI:78536"/>
        <dbReference type="ChEBI" id="CHEBI:456215"/>
        <dbReference type="EC" id="6.1.1.1"/>
    </reaction>
</comment>
<reference evidence="14" key="2">
    <citation type="submission" date="2014-07" db="EMBL/GenBank/DDBJ databases">
        <authorList>
            <person name="Hull J."/>
        </authorList>
    </citation>
    <scope>NUCLEOTIDE SEQUENCE</scope>
</reference>
<keyword evidence="2 11" id="KW-0820">tRNA-binding</keyword>
<evidence type="ECO:0000256" key="10">
    <source>
        <dbReference type="ARBA" id="ARBA00048248"/>
    </source>
</evidence>
<evidence type="ECO:0000313" key="16">
    <source>
        <dbReference type="EMBL" id="JAQ06437.1"/>
    </source>
</evidence>
<dbReference type="InterPro" id="IPR002305">
    <property type="entry name" value="aa-tRNA-synth_Ic"/>
</dbReference>
<evidence type="ECO:0000256" key="12">
    <source>
        <dbReference type="RuleBase" id="RU363036"/>
    </source>
</evidence>
<evidence type="ECO:0000256" key="11">
    <source>
        <dbReference type="PROSITE-ProRule" id="PRU00209"/>
    </source>
</evidence>
<dbReference type="GO" id="GO:0005737">
    <property type="term" value="C:cytoplasm"/>
    <property type="evidence" value="ECO:0007669"/>
    <property type="project" value="TreeGrafter"/>
</dbReference>
<dbReference type="EMBL" id="GBHO01034450">
    <property type="protein sequence ID" value="JAG09154.1"/>
    <property type="molecule type" value="Transcribed_RNA"/>
</dbReference>
<evidence type="ECO:0000313" key="17">
    <source>
        <dbReference type="EMBL" id="JAQ07395.1"/>
    </source>
</evidence>
<name>A0A0A9WRR6_LYGHE</name>
<dbReference type="AlphaFoldDB" id="A0A0A9WRR6"/>
<keyword evidence="7 12" id="KW-0648">Protein biosynthesis</keyword>
<keyword evidence="8 12" id="KW-0030">Aminoacyl-tRNA synthetase</keyword>